<evidence type="ECO:0000256" key="1">
    <source>
        <dbReference type="SAM" id="Phobius"/>
    </source>
</evidence>
<keyword evidence="3" id="KW-1185">Reference proteome</keyword>
<keyword evidence="1" id="KW-1133">Transmembrane helix</keyword>
<name>M2V8Q0_COCH5</name>
<feature type="transmembrane region" description="Helical" evidence="1">
    <location>
        <begin position="40"/>
        <end position="63"/>
    </location>
</feature>
<reference evidence="2 3" key="1">
    <citation type="journal article" date="2012" name="PLoS Pathog.">
        <title>Diverse lifestyles and strategies of plant pathogenesis encoded in the genomes of eighteen Dothideomycetes fungi.</title>
        <authorList>
            <person name="Ohm R.A."/>
            <person name="Feau N."/>
            <person name="Henrissat B."/>
            <person name="Schoch C.L."/>
            <person name="Horwitz B.A."/>
            <person name="Barry K.W."/>
            <person name="Condon B.J."/>
            <person name="Copeland A.C."/>
            <person name="Dhillon B."/>
            <person name="Glaser F."/>
            <person name="Hesse C.N."/>
            <person name="Kosti I."/>
            <person name="LaButti K."/>
            <person name="Lindquist E.A."/>
            <person name="Lucas S."/>
            <person name="Salamov A.A."/>
            <person name="Bradshaw R.E."/>
            <person name="Ciuffetti L."/>
            <person name="Hamelin R.C."/>
            <person name="Kema G.H.J."/>
            <person name="Lawrence C."/>
            <person name="Scott J.A."/>
            <person name="Spatafora J.W."/>
            <person name="Turgeon B.G."/>
            <person name="de Wit P.J.G.M."/>
            <person name="Zhong S."/>
            <person name="Goodwin S.B."/>
            <person name="Grigoriev I.V."/>
        </authorList>
    </citation>
    <scope>NUCLEOTIDE SEQUENCE [LARGE SCALE GENOMIC DNA]</scope>
    <source>
        <strain evidence="3">C5 / ATCC 48332 / race O</strain>
    </source>
</reference>
<dbReference type="HOGENOM" id="CLU_1916870_0_0_1"/>
<reference evidence="3" key="2">
    <citation type="journal article" date="2013" name="PLoS Genet.">
        <title>Comparative genome structure, secondary metabolite, and effector coding capacity across Cochliobolus pathogens.</title>
        <authorList>
            <person name="Condon B.J."/>
            <person name="Leng Y."/>
            <person name="Wu D."/>
            <person name="Bushley K.E."/>
            <person name="Ohm R.A."/>
            <person name="Otillar R."/>
            <person name="Martin J."/>
            <person name="Schackwitz W."/>
            <person name="Grimwood J."/>
            <person name="MohdZainudin N."/>
            <person name="Xue C."/>
            <person name="Wang R."/>
            <person name="Manning V.A."/>
            <person name="Dhillon B."/>
            <person name="Tu Z.J."/>
            <person name="Steffenson B.J."/>
            <person name="Salamov A."/>
            <person name="Sun H."/>
            <person name="Lowry S."/>
            <person name="LaButti K."/>
            <person name="Han J."/>
            <person name="Copeland A."/>
            <person name="Lindquist E."/>
            <person name="Barry K."/>
            <person name="Schmutz J."/>
            <person name="Baker S.E."/>
            <person name="Ciuffetti L.M."/>
            <person name="Grigoriev I.V."/>
            <person name="Zhong S."/>
            <person name="Turgeon B.G."/>
        </authorList>
    </citation>
    <scope>NUCLEOTIDE SEQUENCE [LARGE SCALE GENOMIC DNA]</scope>
    <source>
        <strain evidence="3">C5 / ATCC 48332 / race O</strain>
    </source>
</reference>
<dbReference type="OMA" id="VCLAMIT"/>
<gene>
    <name evidence="2" type="ORF">COCHEDRAFT_1127616</name>
</gene>
<feature type="non-terminal residue" evidence="2">
    <location>
        <position position="132"/>
    </location>
</feature>
<dbReference type="AlphaFoldDB" id="M2V8Q0"/>
<dbReference type="EMBL" id="KB445570">
    <property type="protein sequence ID" value="EMD96123.1"/>
    <property type="molecule type" value="Genomic_DNA"/>
</dbReference>
<keyword evidence="1" id="KW-0812">Transmembrane</keyword>
<evidence type="ECO:0000313" key="3">
    <source>
        <dbReference type="Proteomes" id="UP000016936"/>
    </source>
</evidence>
<sequence>MPALVWAAPRAPNAAPLVNNASQVLVASPLLESQWSRQDVLTLAGVCVAIIAVLIALVSVLFSPPKSRKWLCRPFHWITRRLRPNAEYLPLSSRSTYQPMVIRNWENTNERAARQQLQERYNESLRARRGGF</sequence>
<organism evidence="2 3">
    <name type="scientific">Cochliobolus heterostrophus (strain C5 / ATCC 48332 / race O)</name>
    <name type="common">Southern corn leaf blight fungus</name>
    <name type="synonym">Bipolaris maydis</name>
    <dbReference type="NCBI Taxonomy" id="701091"/>
    <lineage>
        <taxon>Eukaryota</taxon>
        <taxon>Fungi</taxon>
        <taxon>Dikarya</taxon>
        <taxon>Ascomycota</taxon>
        <taxon>Pezizomycotina</taxon>
        <taxon>Dothideomycetes</taxon>
        <taxon>Pleosporomycetidae</taxon>
        <taxon>Pleosporales</taxon>
        <taxon>Pleosporineae</taxon>
        <taxon>Pleosporaceae</taxon>
        <taxon>Bipolaris</taxon>
    </lineage>
</organism>
<proteinExistence type="predicted"/>
<keyword evidence="1" id="KW-0472">Membrane</keyword>
<evidence type="ECO:0000313" key="2">
    <source>
        <dbReference type="EMBL" id="EMD96123.1"/>
    </source>
</evidence>
<dbReference type="OrthoDB" id="3692621at2759"/>
<protein>
    <submittedName>
        <fullName evidence="2">Uncharacterized protein</fullName>
    </submittedName>
</protein>
<dbReference type="Proteomes" id="UP000016936">
    <property type="component" value="Unassembled WGS sequence"/>
</dbReference>
<accession>M2V8Q0</accession>